<feature type="domain" description="Transcriptional repressor PaaX-like central Cas2-like" evidence="2">
    <location>
        <begin position="80"/>
        <end position="154"/>
    </location>
</feature>
<organism evidence="3 4">
    <name type="scientific">Paenibacillus beijingensis</name>
    <dbReference type="NCBI Taxonomy" id="1126833"/>
    <lineage>
        <taxon>Bacteria</taxon>
        <taxon>Bacillati</taxon>
        <taxon>Bacillota</taxon>
        <taxon>Bacilli</taxon>
        <taxon>Bacillales</taxon>
        <taxon>Paenibacillaceae</taxon>
        <taxon>Paenibacillus</taxon>
    </lineage>
</organism>
<dbReference type="EMBL" id="CP011058">
    <property type="protein sequence ID" value="AJY74356.1"/>
    <property type="molecule type" value="Genomic_DNA"/>
</dbReference>
<sequence length="268" mass="31130">MLSIDKQILFLLSRADRMETQQIISIYERRNYTAPYIRNALSRLKKEGYADSPSRSAYLITEAGRRFIRSINLKPQRYREAWDGTWELVMAEIPEALRKQRDRFRADLLQIGFGLLYSSVYLSPWPYREEVRECIRRHGLESFVTVFSGRMPEKDLGPQEAADIWRLDKLESNYRGKMIWYETDFQPRLEKALAAAPNESDPLGLFTLYLELGEAISELNLEDPMLPAALLPADWAGRRVQDEFTLCLQRIADTIPSASPYASFFKSN</sequence>
<dbReference type="SUPFAM" id="SSF46785">
    <property type="entry name" value="Winged helix' DNA-binding domain"/>
    <property type="match status" value="1"/>
</dbReference>
<dbReference type="InterPro" id="IPR036388">
    <property type="entry name" value="WH-like_DNA-bd_sf"/>
</dbReference>
<reference evidence="4" key="2">
    <citation type="submission" date="2015-03" db="EMBL/GenBank/DDBJ databases">
        <title>Genome sequence of Paenibacillus beijingensis strain DSM 24997T.</title>
        <authorList>
            <person name="Kwak Y."/>
            <person name="Shin J.-H."/>
        </authorList>
    </citation>
    <scope>NUCLEOTIDE SEQUENCE [LARGE SCALE GENOMIC DNA]</scope>
    <source>
        <strain evidence="4">DSM 24997</strain>
    </source>
</reference>
<dbReference type="OrthoDB" id="2270427at2"/>
<dbReference type="HOGENOM" id="CLU_067515_2_0_9"/>
<dbReference type="RefSeq" id="WP_045669791.1">
    <property type="nucleotide sequence ID" value="NZ_CP011058.1"/>
</dbReference>
<dbReference type="InterPro" id="IPR036390">
    <property type="entry name" value="WH_DNA-bd_sf"/>
</dbReference>
<dbReference type="InterPro" id="IPR011965">
    <property type="entry name" value="PaaX_trns_reg"/>
</dbReference>
<dbReference type="AlphaFoldDB" id="A0A0D5NGG7"/>
<keyword evidence="4" id="KW-1185">Reference proteome</keyword>
<protein>
    <submittedName>
        <fullName evidence="3">PaaX family transcriptional regulator</fullName>
    </submittedName>
</protein>
<dbReference type="Gene3D" id="3.30.70.2650">
    <property type="match status" value="1"/>
</dbReference>
<name>A0A0D5NGG7_9BACL</name>
<proteinExistence type="predicted"/>
<dbReference type="Pfam" id="PF20803">
    <property type="entry name" value="PaaX_M"/>
    <property type="match status" value="1"/>
</dbReference>
<evidence type="ECO:0000313" key="4">
    <source>
        <dbReference type="Proteomes" id="UP000032633"/>
    </source>
</evidence>
<dbReference type="PATRIC" id="fig|1126833.4.peg.1515"/>
<feature type="domain" description="Transcriptional repressor PaaX-like C-terminal" evidence="1">
    <location>
        <begin position="165"/>
        <end position="253"/>
    </location>
</feature>
<accession>A0A0D5NGG7</accession>
<dbReference type="Pfam" id="PF08223">
    <property type="entry name" value="PaaX_C"/>
    <property type="match status" value="1"/>
</dbReference>
<dbReference type="PIRSF" id="PIRSF020623">
    <property type="entry name" value="PaaX"/>
    <property type="match status" value="1"/>
</dbReference>
<dbReference type="GO" id="GO:0006351">
    <property type="term" value="P:DNA-templated transcription"/>
    <property type="evidence" value="ECO:0007669"/>
    <property type="project" value="InterPro"/>
</dbReference>
<dbReference type="Proteomes" id="UP000032633">
    <property type="component" value="Chromosome"/>
</dbReference>
<dbReference type="PANTHER" id="PTHR30319:SF1">
    <property type="entry name" value="TRANSCRIPTIONAL REPRESSOR PAAX"/>
    <property type="match status" value="1"/>
</dbReference>
<dbReference type="KEGG" id="pbj:VN24_06920"/>
<dbReference type="InterPro" id="IPR048846">
    <property type="entry name" value="PaaX-like_central"/>
</dbReference>
<dbReference type="PANTHER" id="PTHR30319">
    <property type="entry name" value="PHENYLACETIC ACID REGULATOR-RELATED TRANSCRIPTIONAL REPRESSOR"/>
    <property type="match status" value="1"/>
</dbReference>
<evidence type="ECO:0000259" key="1">
    <source>
        <dbReference type="Pfam" id="PF08223"/>
    </source>
</evidence>
<evidence type="ECO:0000259" key="2">
    <source>
        <dbReference type="Pfam" id="PF20803"/>
    </source>
</evidence>
<dbReference type="Gene3D" id="1.20.58.1460">
    <property type="match status" value="1"/>
</dbReference>
<dbReference type="InterPro" id="IPR013225">
    <property type="entry name" value="PaaX_C"/>
</dbReference>
<gene>
    <name evidence="3" type="ORF">VN24_06920</name>
</gene>
<dbReference type="STRING" id="1126833.VN24_06920"/>
<evidence type="ECO:0000313" key="3">
    <source>
        <dbReference type="EMBL" id="AJY74356.1"/>
    </source>
</evidence>
<reference evidence="3 4" key="1">
    <citation type="journal article" date="2015" name="J. Biotechnol.">
        <title>Complete genome sequence of Paenibacillus beijingensis 7188(T) (=DSM 24997(T)), a novel rhizobacterium from jujube garden soil.</title>
        <authorList>
            <person name="Kwak Y."/>
            <person name="Shin J.H."/>
        </authorList>
    </citation>
    <scope>NUCLEOTIDE SEQUENCE [LARGE SCALE GENOMIC DNA]</scope>
    <source>
        <strain evidence="3 4">DSM 24997</strain>
    </source>
</reference>
<dbReference type="Gene3D" id="1.10.10.10">
    <property type="entry name" value="Winged helix-like DNA-binding domain superfamily/Winged helix DNA-binding domain"/>
    <property type="match status" value="1"/>
</dbReference>